<keyword evidence="2" id="KW-0805">Transcription regulation</keyword>
<organism evidence="5 6">
    <name type="scientific">Capsulimonas corticalis</name>
    <dbReference type="NCBI Taxonomy" id="2219043"/>
    <lineage>
        <taxon>Bacteria</taxon>
        <taxon>Bacillati</taxon>
        <taxon>Armatimonadota</taxon>
        <taxon>Armatimonadia</taxon>
        <taxon>Capsulimonadales</taxon>
        <taxon>Capsulimonadaceae</taxon>
        <taxon>Capsulimonas</taxon>
    </lineage>
</organism>
<reference evidence="5 6" key="1">
    <citation type="journal article" date="2019" name="Int. J. Syst. Evol. Microbiol.">
        <title>Capsulimonas corticalis gen. nov., sp. nov., an aerobic capsulated bacterium, of a novel bacterial order, Capsulimonadales ord. nov., of the class Armatimonadia of the phylum Armatimonadetes.</title>
        <authorList>
            <person name="Li J."/>
            <person name="Kudo C."/>
            <person name="Tonouchi A."/>
        </authorList>
    </citation>
    <scope>NUCLEOTIDE SEQUENCE [LARGE SCALE GENOMIC DNA]</scope>
    <source>
        <strain evidence="5 6">AX-7</strain>
    </source>
</reference>
<dbReference type="GO" id="GO:0045892">
    <property type="term" value="P:negative regulation of DNA-templated transcription"/>
    <property type="evidence" value="ECO:0007669"/>
    <property type="project" value="InterPro"/>
</dbReference>
<accession>A0A402CT39</accession>
<dbReference type="InterPro" id="IPR036388">
    <property type="entry name" value="WH-like_DNA-bd_sf"/>
</dbReference>
<dbReference type="Gene3D" id="1.10.10.10">
    <property type="entry name" value="Winged helix-like DNA-binding domain superfamily/Winged helix DNA-binding domain"/>
    <property type="match status" value="1"/>
</dbReference>
<dbReference type="SUPFAM" id="SSF46785">
    <property type="entry name" value="Winged helix' DNA-binding domain"/>
    <property type="match status" value="1"/>
</dbReference>
<evidence type="ECO:0000256" key="1">
    <source>
        <dbReference type="ARBA" id="ARBA00011046"/>
    </source>
</evidence>
<keyword evidence="6" id="KW-1185">Reference proteome</keyword>
<evidence type="ECO:0000313" key="5">
    <source>
        <dbReference type="EMBL" id="BDI30873.1"/>
    </source>
</evidence>
<evidence type="ECO:0000313" key="6">
    <source>
        <dbReference type="Proteomes" id="UP000287394"/>
    </source>
</evidence>
<dbReference type="AlphaFoldDB" id="A0A402CT39"/>
<dbReference type="KEGG" id="ccot:CCAX7_29240"/>
<evidence type="ECO:0000256" key="4">
    <source>
        <dbReference type="ARBA" id="ARBA00023163"/>
    </source>
</evidence>
<proteinExistence type="inferred from homology"/>
<dbReference type="EMBL" id="AP025739">
    <property type="protein sequence ID" value="BDI30873.1"/>
    <property type="molecule type" value="Genomic_DNA"/>
</dbReference>
<gene>
    <name evidence="5" type="primary">mecI</name>
    <name evidence="5" type="ORF">CCAX7_29240</name>
</gene>
<dbReference type="Proteomes" id="UP000287394">
    <property type="component" value="Chromosome"/>
</dbReference>
<evidence type="ECO:0000256" key="2">
    <source>
        <dbReference type="ARBA" id="ARBA00023015"/>
    </source>
</evidence>
<dbReference type="Gene3D" id="1.10.4040.10">
    <property type="entry name" value="Penicillinase repressor domain"/>
    <property type="match status" value="1"/>
</dbReference>
<comment type="similarity">
    <text evidence="1">Belongs to the BlaI transcriptional regulatory family.</text>
</comment>
<protein>
    <submittedName>
        <fullName evidence="5">Methicillin resistance protein</fullName>
    </submittedName>
</protein>
<keyword evidence="4" id="KW-0804">Transcription</keyword>
<dbReference type="InterPro" id="IPR005650">
    <property type="entry name" value="BlaI_family"/>
</dbReference>
<dbReference type="GO" id="GO:0003677">
    <property type="term" value="F:DNA binding"/>
    <property type="evidence" value="ECO:0007669"/>
    <property type="project" value="UniProtKB-KW"/>
</dbReference>
<dbReference type="PIRSF" id="PIRSF019455">
    <property type="entry name" value="CopR_AtkY"/>
    <property type="match status" value="1"/>
</dbReference>
<name>A0A402CT39_9BACT</name>
<keyword evidence="3" id="KW-0238">DNA-binding</keyword>
<dbReference type="Pfam" id="PF03965">
    <property type="entry name" value="Penicillinase_R"/>
    <property type="match status" value="1"/>
</dbReference>
<sequence length="122" mass="13555">MLGDQELEVLRYITDHSPISVRDVAVQFGEPLGLARTTILTVMERLRKKGFLTRTKSGGSFEYAPAVGKQDLMQNLVHDFVSRTLGGSLTPFVAYLSENQNLNEEEVADLQKLLDAMQAKKG</sequence>
<evidence type="ECO:0000256" key="3">
    <source>
        <dbReference type="ARBA" id="ARBA00023125"/>
    </source>
</evidence>
<dbReference type="InterPro" id="IPR036390">
    <property type="entry name" value="WH_DNA-bd_sf"/>
</dbReference>